<evidence type="ECO:0000313" key="2">
    <source>
        <dbReference type="Proteomes" id="UP000254794"/>
    </source>
</evidence>
<reference evidence="1 2" key="1">
    <citation type="submission" date="2018-06" db="EMBL/GenBank/DDBJ databases">
        <authorList>
            <consortium name="Pathogen Informatics"/>
            <person name="Doyle S."/>
        </authorList>
    </citation>
    <scope>NUCLEOTIDE SEQUENCE [LARGE SCALE GENOMIC DNA]</scope>
    <source>
        <strain evidence="1 2">NCTC13316</strain>
    </source>
</reference>
<dbReference type="Proteomes" id="UP000254794">
    <property type="component" value="Unassembled WGS sequence"/>
</dbReference>
<sequence>MKDNLLELLMNFFEKSLSKLTKTQANLSENDLANEDDVETADNTALIVRAARDTSMRIFTVDEKIKFTKASYQFLTRMLLWGVIAPETLELVINQLVTSESRFVTLEETKWAIRNFLAENLDDSQLAFLDLVLYQKEDGLSLH</sequence>
<dbReference type="AlphaFoldDB" id="A0A378JMS4"/>
<name>A0A378JMS4_9GAMM</name>
<protein>
    <submittedName>
        <fullName evidence="1">Uncharacterized protein conserved in bacteria</fullName>
    </submittedName>
</protein>
<accession>A0A378JMS4</accession>
<dbReference type="InterPro" id="IPR007456">
    <property type="entry name" value="Smg"/>
</dbReference>
<proteinExistence type="predicted"/>
<organism evidence="1 2">
    <name type="scientific">Legionella busanensis</name>
    <dbReference type="NCBI Taxonomy" id="190655"/>
    <lineage>
        <taxon>Bacteria</taxon>
        <taxon>Pseudomonadati</taxon>
        <taxon>Pseudomonadota</taxon>
        <taxon>Gammaproteobacteria</taxon>
        <taxon>Legionellales</taxon>
        <taxon>Legionellaceae</taxon>
        <taxon>Legionella</taxon>
    </lineage>
</organism>
<gene>
    <name evidence="1" type="ORF">NCTC13316_02788</name>
</gene>
<dbReference type="EMBL" id="UGOD01000001">
    <property type="protein sequence ID" value="STX52666.1"/>
    <property type="molecule type" value="Genomic_DNA"/>
</dbReference>
<dbReference type="Pfam" id="PF04361">
    <property type="entry name" value="DUF494"/>
    <property type="match status" value="1"/>
</dbReference>
<evidence type="ECO:0000313" key="1">
    <source>
        <dbReference type="EMBL" id="STX52666.1"/>
    </source>
</evidence>
<keyword evidence="2" id="KW-1185">Reference proteome</keyword>
<dbReference type="OrthoDB" id="9788984at2"/>
<dbReference type="RefSeq" id="WP_115332198.1">
    <property type="nucleotide sequence ID" value="NZ_CAAAHP010000003.1"/>
</dbReference>